<evidence type="ECO:0000313" key="2">
    <source>
        <dbReference type="EMBL" id="KAK6746696.1"/>
    </source>
</evidence>
<dbReference type="Proteomes" id="UP001303046">
    <property type="component" value="Unassembled WGS sequence"/>
</dbReference>
<proteinExistence type="predicted"/>
<keyword evidence="1" id="KW-0732">Signal</keyword>
<feature type="signal peptide" evidence="1">
    <location>
        <begin position="1"/>
        <end position="16"/>
    </location>
</feature>
<name>A0ABR1DB66_NECAM</name>
<keyword evidence="3" id="KW-1185">Reference proteome</keyword>
<organism evidence="2 3">
    <name type="scientific">Necator americanus</name>
    <name type="common">Human hookworm</name>
    <dbReference type="NCBI Taxonomy" id="51031"/>
    <lineage>
        <taxon>Eukaryota</taxon>
        <taxon>Metazoa</taxon>
        <taxon>Ecdysozoa</taxon>
        <taxon>Nematoda</taxon>
        <taxon>Chromadorea</taxon>
        <taxon>Rhabditida</taxon>
        <taxon>Rhabditina</taxon>
        <taxon>Rhabditomorpha</taxon>
        <taxon>Strongyloidea</taxon>
        <taxon>Ancylostomatidae</taxon>
        <taxon>Bunostominae</taxon>
        <taxon>Necator</taxon>
    </lineage>
</organism>
<protein>
    <submittedName>
        <fullName evidence="2">Uncharacterized protein</fullName>
    </submittedName>
</protein>
<accession>A0ABR1DB66</accession>
<evidence type="ECO:0000256" key="1">
    <source>
        <dbReference type="SAM" id="SignalP"/>
    </source>
</evidence>
<comment type="caution">
    <text evidence="2">The sequence shown here is derived from an EMBL/GenBank/DDBJ whole genome shotgun (WGS) entry which is preliminary data.</text>
</comment>
<evidence type="ECO:0000313" key="3">
    <source>
        <dbReference type="Proteomes" id="UP001303046"/>
    </source>
</evidence>
<dbReference type="EMBL" id="JAVFWL010000004">
    <property type="protein sequence ID" value="KAK6746696.1"/>
    <property type="molecule type" value="Genomic_DNA"/>
</dbReference>
<gene>
    <name evidence="2" type="primary">Necator_chrIV.g13437</name>
    <name evidence="2" type="ORF">RB195_000146</name>
</gene>
<reference evidence="2 3" key="1">
    <citation type="submission" date="2023-08" db="EMBL/GenBank/DDBJ databases">
        <title>A Necator americanus chromosomal reference genome.</title>
        <authorList>
            <person name="Ilik V."/>
            <person name="Petrzelkova K.J."/>
            <person name="Pardy F."/>
            <person name="Fuh T."/>
            <person name="Niatou-Singa F.S."/>
            <person name="Gouil Q."/>
            <person name="Baker L."/>
            <person name="Ritchie M.E."/>
            <person name="Jex A.R."/>
            <person name="Gazzola D."/>
            <person name="Li H."/>
            <person name="Toshio Fujiwara R."/>
            <person name="Zhan B."/>
            <person name="Aroian R.V."/>
            <person name="Pafco B."/>
            <person name="Schwarz E.M."/>
        </authorList>
    </citation>
    <scope>NUCLEOTIDE SEQUENCE [LARGE SCALE GENOMIC DNA]</scope>
    <source>
        <strain evidence="2 3">Aroian</strain>
        <tissue evidence="2">Whole animal</tissue>
    </source>
</reference>
<sequence length="211" mass="23872">MLLILVSLPLLGFCLENTNLNYVHDGDATIKNAVQRAPKDSKEPLPAYIYKPIPNHKFKYSNFKYPIATSTQEPLRSFEYVVNTPLQVDEPPPPLPAPAQQQFIPTPYFLPYFTNDMPLYAGYRMLMNSQASIPSLVDYLGAAKESNNPRYADYVGRLGGTECGEARIRELQSKLYIVPQRLGLRFLKTASQRLHSSWKSSKNPRSLPYGS</sequence>
<feature type="chain" id="PRO_5045318637" evidence="1">
    <location>
        <begin position="17"/>
        <end position="211"/>
    </location>
</feature>